<name>A0A1D2QTV2_9GAMM</name>
<evidence type="ECO:0000259" key="2">
    <source>
        <dbReference type="Pfam" id="PF14331"/>
    </source>
</evidence>
<evidence type="ECO:0000313" key="4">
    <source>
        <dbReference type="Proteomes" id="UP000242502"/>
    </source>
</evidence>
<dbReference type="PANTHER" id="PTHR36153">
    <property type="entry name" value="INNER MEMBRANE PROTEIN-RELATED"/>
    <property type="match status" value="1"/>
</dbReference>
<accession>A0A1D2QTV2</accession>
<organism evidence="3 4">
    <name type="scientific">Candidatus Endobugula sertula</name>
    <name type="common">Bugula neritina bacterial symbiont</name>
    <dbReference type="NCBI Taxonomy" id="62101"/>
    <lineage>
        <taxon>Bacteria</taxon>
        <taxon>Pseudomonadati</taxon>
        <taxon>Pseudomonadota</taxon>
        <taxon>Gammaproteobacteria</taxon>
        <taxon>Cellvibrionales</taxon>
        <taxon>Cellvibrionaceae</taxon>
        <taxon>Candidatus Endobugula</taxon>
    </lineage>
</organism>
<keyword evidence="1" id="KW-0472">Membrane</keyword>
<dbReference type="EMBL" id="MDLC01000002">
    <property type="protein sequence ID" value="ODS25022.1"/>
    <property type="molecule type" value="Genomic_DNA"/>
</dbReference>
<dbReference type="Pfam" id="PF14331">
    <property type="entry name" value="IcmF-related_N"/>
    <property type="match status" value="1"/>
</dbReference>
<dbReference type="InterPro" id="IPR053156">
    <property type="entry name" value="T6SS_TssM-like"/>
</dbReference>
<dbReference type="AlphaFoldDB" id="A0A1D2QTV2"/>
<dbReference type="STRING" id="62101.AB835_00510"/>
<keyword evidence="1" id="KW-1133">Transmembrane helix</keyword>
<comment type="caution">
    <text evidence="3">The sequence shown here is derived from an EMBL/GenBank/DDBJ whole genome shotgun (WGS) entry which is preliminary data.</text>
</comment>
<feature type="domain" description="Type VI secretion system component TssM1 N-terminal" evidence="2">
    <location>
        <begin position="199"/>
        <end position="384"/>
    </location>
</feature>
<dbReference type="PANTHER" id="PTHR36153:SF1">
    <property type="entry name" value="TYPE VI SECRETION SYSTEM COMPONENT TSSM1"/>
    <property type="match status" value="1"/>
</dbReference>
<evidence type="ECO:0000313" key="3">
    <source>
        <dbReference type="EMBL" id="ODS25022.1"/>
    </source>
</evidence>
<gene>
    <name evidence="3" type="ORF">AB835_00510</name>
</gene>
<proteinExistence type="predicted"/>
<feature type="transmembrane region" description="Helical" evidence="1">
    <location>
        <begin position="47"/>
        <end position="68"/>
    </location>
</feature>
<sequence>MAESTENQQLQQQFTDLVNGLQTMQVQVVDRVEPLIENTRPIWSDPLWQFLGLILLTVIALLIIFWLLRVLINAFITFVEGSNHLLATVIQSIFKIMRARFKKTESESPEIGTSKASFWFNNTRIKQAFDAVRYLSTRRDWRYRNSWYLLSGTGQSAKDCWIKSIRQGRRTQLMAREKQLIAEGSGWYFFDHGLVIDVEDDDHFSRVVDLITAYRPERPLDGVILTISAKTLLNAQSDSTTFRKHGQDLYQKMWAIQKTTGFVLPVYLMLTECEVVSGFEAFWSSWSEEPSDDMFGWSNPTRIDTAFSIDWVEDAFTSVIGAIRKAQLHIAASGDDIADIDRFMLFDFELQRLQSPLTEVIEHAFARSSFQEALPLRGIWFSGKINGQVALSGDFLAKKIWPETHLAYPMEQRYFSSNKTLRHFQYFSLVAVLLLVIGLGIDTYRLNAYTNNAQKAWDGMFVNKNISRFCSGEGLATWWLLNNLTKLADQPKTLTIPASWWGGQIPAIRSAAADIVYPSMIFSAYECRLKIRAKQLNELSRQDINERADLTVLSDRLSEYIQQLAEYQKAQTRFIRLAGPLPDSKGVAEDLKHLTDYLYDGTIPSSVDFNTPILVGGVMDAHYDIEWNPNDLVDATEQANHLIALSHTVRGKMRDKALIPPLDGIRKAFFVSPLTKSDADAESISLSSTAQMLESIDVFQNWLRYISQEWLHSTPSTSQCGRFEKKLQSLQLP</sequence>
<evidence type="ECO:0000256" key="1">
    <source>
        <dbReference type="SAM" id="Phobius"/>
    </source>
</evidence>
<dbReference type="InterPro" id="IPR025743">
    <property type="entry name" value="TssM1_N"/>
</dbReference>
<protein>
    <recommendedName>
        <fullName evidence="2">Type VI secretion system component TssM1 N-terminal domain-containing protein</fullName>
    </recommendedName>
</protein>
<dbReference type="Proteomes" id="UP000242502">
    <property type="component" value="Unassembled WGS sequence"/>
</dbReference>
<keyword evidence="1" id="KW-0812">Transmembrane</keyword>
<reference evidence="3 4" key="1">
    <citation type="journal article" date="2016" name="Appl. Environ. Microbiol.">
        <title>Lack of Overt Genome Reduction in the Bryostatin-Producing Bryozoan Symbiont "Candidatus Endobugula sertula".</title>
        <authorList>
            <person name="Miller I.J."/>
            <person name="Vanee N."/>
            <person name="Fong S.S."/>
            <person name="Lim-Fong G.E."/>
            <person name="Kwan J.C."/>
        </authorList>
    </citation>
    <scope>NUCLEOTIDE SEQUENCE [LARGE SCALE GENOMIC DNA]</scope>
    <source>
        <strain evidence="3">AB1-4</strain>
    </source>
</reference>